<dbReference type="Proteomes" id="UP000033710">
    <property type="component" value="Unassembled WGS sequence"/>
</dbReference>
<proteinExistence type="predicted"/>
<comment type="caution">
    <text evidence="2">The sequence shown here is derived from an EMBL/GenBank/DDBJ whole genome shotgun (WGS) entry which is preliminary data.</text>
</comment>
<sequence length="362" mass="39878">MDASNDTATVCSDDTVRPPPAAMAYYLPRMNGSSQLQQMVEPSYTFQQPTVPHEIPSNGSSQPATMSRSESLHWSFAFLNAAEQAPPSLWENGQPRPTQRPVPEPGRYPGLPFDSLHIDVFLPSPKDVTVTDGTLCISPQVRSTIRVEAEIASNTIHETVNRAEAAQVISGSFQRHIQDATGLNAKAAEAAALQYTRALPSARLVPDGCSDPAAYHDAMALQLDMLSFRAVTLSIGIRARMAVQTMAMGEACQLATLPTLLRDMHSTDDPSHPSRAILHKFKYHTGWCRADTVLHTRRVRDSVDTLRQLYREANIENDATATLDYELSRISTEDSAIEQYWTWVSEVSSAIENGRNNRPSSV</sequence>
<dbReference type="AlphaFoldDB" id="A0A0F2M3P0"/>
<name>A0A0F2M3P0_SPOSC</name>
<dbReference type="EMBL" id="AXCR01000009">
    <property type="protein sequence ID" value="KJR83709.1"/>
    <property type="molecule type" value="Genomic_DNA"/>
</dbReference>
<reference evidence="2 3" key="1">
    <citation type="journal article" date="2014" name="BMC Genomics">
        <title>Comparative genomics of the major fungal agents of human and animal Sporotrichosis: Sporothrix schenckii and Sporothrix brasiliensis.</title>
        <authorList>
            <person name="Teixeira M.M."/>
            <person name="de Almeida L.G."/>
            <person name="Kubitschek-Barreira P."/>
            <person name="Alves F.L."/>
            <person name="Kioshima E.S."/>
            <person name="Abadio A.K."/>
            <person name="Fernandes L."/>
            <person name="Derengowski L.S."/>
            <person name="Ferreira K.S."/>
            <person name="Souza R.C."/>
            <person name="Ruiz J.C."/>
            <person name="de Andrade N.C."/>
            <person name="Paes H.C."/>
            <person name="Nicola A.M."/>
            <person name="Albuquerque P."/>
            <person name="Gerber A.L."/>
            <person name="Martins V.P."/>
            <person name="Peconick L.D."/>
            <person name="Neto A.V."/>
            <person name="Chaucanez C.B."/>
            <person name="Silva P.A."/>
            <person name="Cunha O.L."/>
            <person name="de Oliveira F.F."/>
            <person name="dos Santos T.C."/>
            <person name="Barros A.L."/>
            <person name="Soares M.A."/>
            <person name="de Oliveira L.M."/>
            <person name="Marini M.M."/>
            <person name="Villalobos-Duno H."/>
            <person name="Cunha M.M."/>
            <person name="de Hoog S."/>
            <person name="da Silveira J.F."/>
            <person name="Henrissat B."/>
            <person name="Nino-Vega G.A."/>
            <person name="Cisalpino P.S."/>
            <person name="Mora-Montes H.M."/>
            <person name="Almeida S.R."/>
            <person name="Stajich J.E."/>
            <person name="Lopes-Bezerra L.M."/>
            <person name="Vasconcelos A.T."/>
            <person name="Felipe M.S."/>
        </authorList>
    </citation>
    <scope>NUCLEOTIDE SEQUENCE [LARGE SCALE GENOMIC DNA]</scope>
    <source>
        <strain evidence="2 3">1099-18</strain>
    </source>
</reference>
<dbReference type="RefSeq" id="XP_016586385.1">
    <property type="nucleotide sequence ID" value="XM_016727127.1"/>
</dbReference>
<feature type="region of interest" description="Disordered" evidence="1">
    <location>
        <begin position="48"/>
        <end position="67"/>
    </location>
</feature>
<dbReference type="OrthoDB" id="10294495at2759"/>
<evidence type="ECO:0000313" key="3">
    <source>
        <dbReference type="Proteomes" id="UP000033710"/>
    </source>
</evidence>
<dbReference type="VEuPathDB" id="FungiDB:SPSK_00147"/>
<feature type="compositionally biased region" description="Polar residues" evidence="1">
    <location>
        <begin position="57"/>
        <end position="67"/>
    </location>
</feature>
<dbReference type="KEGG" id="ssck:SPSK_00147"/>
<reference evidence="2 3" key="2">
    <citation type="journal article" date="2015" name="Eukaryot. Cell">
        <title>Asexual propagation of a virulent clone complex in a human and feline outbreak of sporotrichosis.</title>
        <authorList>
            <person name="Teixeira Mde M."/>
            <person name="Rodrigues A.M."/>
            <person name="Tsui C.K."/>
            <person name="de Almeida L.G."/>
            <person name="Van Diepeningen A.D."/>
            <person name="van den Ende B.G."/>
            <person name="Fernandes G.F."/>
            <person name="Kano R."/>
            <person name="Hamelin R.C."/>
            <person name="Lopes-Bezerra L.M."/>
            <person name="Vasconcelos A.T."/>
            <person name="de Hoog S."/>
            <person name="de Camargo Z.P."/>
            <person name="Felipe M.S."/>
        </authorList>
    </citation>
    <scope>NUCLEOTIDE SEQUENCE [LARGE SCALE GENOMIC DNA]</scope>
    <source>
        <strain evidence="2 3">1099-18</strain>
    </source>
</reference>
<evidence type="ECO:0000313" key="2">
    <source>
        <dbReference type="EMBL" id="KJR83709.1"/>
    </source>
</evidence>
<dbReference type="GeneID" id="27662404"/>
<protein>
    <submittedName>
        <fullName evidence="2">Uncharacterized protein</fullName>
    </submittedName>
</protein>
<gene>
    <name evidence="2" type="ORF">SPSK_00147</name>
</gene>
<evidence type="ECO:0000256" key="1">
    <source>
        <dbReference type="SAM" id="MobiDB-lite"/>
    </source>
</evidence>
<accession>A0A0F2M3P0</accession>
<organism evidence="2 3">
    <name type="scientific">Sporothrix schenckii 1099-18</name>
    <dbReference type="NCBI Taxonomy" id="1397361"/>
    <lineage>
        <taxon>Eukaryota</taxon>
        <taxon>Fungi</taxon>
        <taxon>Dikarya</taxon>
        <taxon>Ascomycota</taxon>
        <taxon>Pezizomycotina</taxon>
        <taxon>Sordariomycetes</taxon>
        <taxon>Sordariomycetidae</taxon>
        <taxon>Ophiostomatales</taxon>
        <taxon>Ophiostomataceae</taxon>
        <taxon>Sporothrix</taxon>
    </lineage>
</organism>
<feature type="region of interest" description="Disordered" evidence="1">
    <location>
        <begin position="86"/>
        <end position="109"/>
    </location>
</feature>